<dbReference type="Proteomes" id="UP000005326">
    <property type="component" value="Unassembled WGS sequence"/>
</dbReference>
<evidence type="ECO:0000313" key="1">
    <source>
        <dbReference type="EMBL" id="EDS00026.1"/>
    </source>
</evidence>
<reference evidence="1" key="1">
    <citation type="submission" date="2007-10" db="EMBL/GenBank/DDBJ databases">
        <authorList>
            <person name="Fulton L."/>
            <person name="Clifton S."/>
            <person name="Fulton B."/>
            <person name="Xu J."/>
            <person name="Minx P."/>
            <person name="Pepin K.H."/>
            <person name="Johnson M."/>
            <person name="Thiruvilangam P."/>
            <person name="Bhonagiri V."/>
            <person name="Nash W.E."/>
            <person name="Mardis E.R."/>
            <person name="Wilson R.K."/>
        </authorList>
    </citation>
    <scope>NUCLEOTIDE SEQUENCE [LARGE SCALE GENOMIC DNA]</scope>
    <source>
        <strain evidence="1">DSM 15702</strain>
    </source>
</reference>
<evidence type="ECO:0008006" key="3">
    <source>
        <dbReference type="Google" id="ProtNLM"/>
    </source>
</evidence>
<comment type="caution">
    <text evidence="1">The sequence shown here is derived from an EMBL/GenBank/DDBJ whole genome shotgun (WGS) entry which is preliminary data.</text>
</comment>
<gene>
    <name evidence="1" type="ORF">EUBSIR_02167</name>
</gene>
<dbReference type="InterPro" id="IPR011006">
    <property type="entry name" value="CheY-like_superfamily"/>
</dbReference>
<sequence>MLICVYDTANEAEILKAKITQIATAAYRRIAYRVCQRYESFATECKTADLIIVLADGADGMEGVIAAKNADRDTPVIWLSDDEGFGAQSYRLGCTYFHKKPIPLEKLKEALYKCRCMA</sequence>
<dbReference type="Gene3D" id="3.40.50.2300">
    <property type="match status" value="1"/>
</dbReference>
<evidence type="ECO:0000313" key="2">
    <source>
        <dbReference type="Proteomes" id="UP000005326"/>
    </source>
</evidence>
<dbReference type="SUPFAM" id="SSF52172">
    <property type="entry name" value="CheY-like"/>
    <property type="match status" value="1"/>
</dbReference>
<accession>B0MQQ0</accession>
<organism evidence="1 2">
    <name type="scientific">[Eubacterium] siraeum DSM 15702</name>
    <dbReference type="NCBI Taxonomy" id="428128"/>
    <lineage>
        <taxon>Bacteria</taxon>
        <taxon>Bacillati</taxon>
        <taxon>Bacillota</taxon>
        <taxon>Clostridia</taxon>
        <taxon>Eubacteriales</taxon>
        <taxon>Oscillospiraceae</taxon>
        <taxon>Oscillospiraceae incertae sedis</taxon>
    </lineage>
</organism>
<dbReference type="EMBL" id="ABCA03000052">
    <property type="protein sequence ID" value="EDS00026.1"/>
    <property type="molecule type" value="Genomic_DNA"/>
</dbReference>
<proteinExistence type="predicted"/>
<keyword evidence="2" id="KW-1185">Reference proteome</keyword>
<dbReference type="AlphaFoldDB" id="B0MQQ0"/>
<protein>
    <recommendedName>
        <fullName evidence="3">Response regulatory domain-containing protein</fullName>
    </recommendedName>
</protein>
<name>B0MQQ0_9FIRM</name>
<reference evidence="1" key="2">
    <citation type="submission" date="2014-06" db="EMBL/GenBank/DDBJ databases">
        <title>Draft genome sequence of Eubacterium siraeum (DSM 15702).</title>
        <authorList>
            <person name="Sudarsanam P."/>
            <person name="Ley R."/>
            <person name="Guruge J."/>
            <person name="Turnbaugh P.J."/>
            <person name="Mahowald M."/>
            <person name="Liep D."/>
            <person name="Gordon J."/>
        </authorList>
    </citation>
    <scope>NUCLEOTIDE SEQUENCE</scope>
    <source>
        <strain evidence="1">DSM 15702</strain>
    </source>
</reference>